<evidence type="ECO:0000313" key="1">
    <source>
        <dbReference type="EMBL" id="ABF93011.1"/>
    </source>
</evidence>
<dbReference type="KEGG" id="mxa:MXAN_2487"/>
<dbReference type="EMBL" id="CP000113">
    <property type="protein sequence ID" value="ABF93011.1"/>
    <property type="molecule type" value="Genomic_DNA"/>
</dbReference>
<keyword evidence="2" id="KW-1185">Reference proteome</keyword>
<evidence type="ECO:0000313" key="2">
    <source>
        <dbReference type="Proteomes" id="UP000002402"/>
    </source>
</evidence>
<protein>
    <submittedName>
        <fullName evidence="1">Uncharacterized protein</fullName>
    </submittedName>
</protein>
<reference evidence="1 2" key="1">
    <citation type="journal article" date="2006" name="Proc. Natl. Acad. Sci. U.S.A.">
        <title>Evolution of sensory complexity recorded in a myxobacterial genome.</title>
        <authorList>
            <person name="Goldman B.S."/>
            <person name="Nierman W.C."/>
            <person name="Kaiser D."/>
            <person name="Slater S.C."/>
            <person name="Durkin A.S."/>
            <person name="Eisen J.A."/>
            <person name="Ronning C.M."/>
            <person name="Barbazuk W.B."/>
            <person name="Blanchard M."/>
            <person name="Field C."/>
            <person name="Halling C."/>
            <person name="Hinkle G."/>
            <person name="Iartchuk O."/>
            <person name="Kim H.S."/>
            <person name="Mackenzie C."/>
            <person name="Madupu R."/>
            <person name="Miller N."/>
            <person name="Shvartsbeyn A."/>
            <person name="Sullivan S.A."/>
            <person name="Vaudin M."/>
            <person name="Wiegand R."/>
            <person name="Kaplan H.B."/>
        </authorList>
    </citation>
    <scope>NUCLEOTIDE SEQUENCE [LARGE SCALE GENOMIC DNA]</scope>
    <source>
        <strain evidence="2">DK1622</strain>
    </source>
</reference>
<dbReference type="HOGENOM" id="CLU_3404483_0_0_7"/>
<accession>Q1D9G7</accession>
<dbReference type="AlphaFoldDB" id="Q1D9G7"/>
<dbReference type="EnsemblBacteria" id="ABF93011">
    <property type="protein sequence ID" value="ABF93011"/>
    <property type="gene ID" value="MXAN_2487"/>
</dbReference>
<sequence>MGASRGDLPRGKKGLFKREGAHRIKSRVFE</sequence>
<name>Q1D9G7_MYXXD</name>
<dbReference type="Proteomes" id="UP000002402">
    <property type="component" value="Chromosome"/>
</dbReference>
<organism evidence="1 2">
    <name type="scientific">Myxococcus xanthus (strain DK1622)</name>
    <dbReference type="NCBI Taxonomy" id="246197"/>
    <lineage>
        <taxon>Bacteria</taxon>
        <taxon>Pseudomonadati</taxon>
        <taxon>Myxococcota</taxon>
        <taxon>Myxococcia</taxon>
        <taxon>Myxococcales</taxon>
        <taxon>Cystobacterineae</taxon>
        <taxon>Myxococcaceae</taxon>
        <taxon>Myxococcus</taxon>
    </lineage>
</organism>
<proteinExistence type="predicted"/>
<gene>
    <name evidence="1" type="ordered locus">MXAN_2487</name>
</gene>